<evidence type="ECO:0000313" key="1">
    <source>
        <dbReference type="EMBL" id="QJR01169.1"/>
    </source>
</evidence>
<sequence>MDMYLPFWSGGSNFEDQAVKACNFPGARPIGAPKNWNAELDGSVGTIFVADAIDTLSGMNFMYSVYQPTPEDLAALNAGGAIRLGIMGRSHPVFQLCALTPATCEAAQLEPMWDLGEPI</sequence>
<reference evidence="1 2" key="1">
    <citation type="submission" date="2020-04" db="EMBL/GenBank/DDBJ databases">
        <title>The Whole Genome Analysis of High salt-tolerant Sphingobium yanoikuyae YC-XJ2 with Aryl organophosphorus flame retardants (aryl-OPFRs)-degrading capacity and characteristics of Related phosphotriesterase.</title>
        <authorList>
            <person name="Li X."/>
        </authorList>
    </citation>
    <scope>NUCLEOTIDE SEQUENCE [LARGE SCALE GENOMIC DNA]</scope>
    <source>
        <strain evidence="1 2">YC-XJ2</strain>
    </source>
</reference>
<dbReference type="AlphaFoldDB" id="A0A6M4G262"/>
<accession>A0A6M4G262</accession>
<protein>
    <submittedName>
        <fullName evidence="1">Uncharacterized protein</fullName>
    </submittedName>
</protein>
<evidence type="ECO:0000313" key="2">
    <source>
        <dbReference type="Proteomes" id="UP000502611"/>
    </source>
</evidence>
<proteinExistence type="predicted"/>
<dbReference type="Proteomes" id="UP000502611">
    <property type="component" value="Chromosome"/>
</dbReference>
<organism evidence="1 2">
    <name type="scientific">Sphingobium yanoikuyae</name>
    <name type="common">Sphingomonas yanoikuyae</name>
    <dbReference type="NCBI Taxonomy" id="13690"/>
    <lineage>
        <taxon>Bacteria</taxon>
        <taxon>Pseudomonadati</taxon>
        <taxon>Pseudomonadota</taxon>
        <taxon>Alphaproteobacteria</taxon>
        <taxon>Sphingomonadales</taxon>
        <taxon>Sphingomonadaceae</taxon>
        <taxon>Sphingobium</taxon>
    </lineage>
</organism>
<gene>
    <name evidence="1" type="ORF">HH800_02500</name>
</gene>
<dbReference type="RefSeq" id="WP_169860093.1">
    <property type="nucleotide sequence ID" value="NZ_CP053021.1"/>
</dbReference>
<dbReference type="EMBL" id="CP053021">
    <property type="protein sequence ID" value="QJR01169.1"/>
    <property type="molecule type" value="Genomic_DNA"/>
</dbReference>
<name>A0A6M4G262_SPHYA</name>